<name>A0A137PBN5_CONC2</name>
<dbReference type="Gene3D" id="2.30.29.30">
    <property type="entry name" value="Pleckstrin-homology domain (PH domain)/Phosphotyrosine-binding domain (PTB)"/>
    <property type="match status" value="1"/>
</dbReference>
<dbReference type="PANTHER" id="PTHR46572:SF1">
    <property type="entry name" value="RHO1 GUANINE NUCLEOTIDE EXCHANGE FACTOR TUS1"/>
    <property type="match status" value="1"/>
</dbReference>
<dbReference type="Pfam" id="PF15405">
    <property type="entry name" value="PH_5"/>
    <property type="match status" value="1"/>
</dbReference>
<evidence type="ECO:0000313" key="5">
    <source>
        <dbReference type="EMBL" id="KXN72410.1"/>
    </source>
</evidence>
<gene>
    <name evidence="5" type="ORF">CONCODRAFT_77781</name>
</gene>
<accession>A0A137PBN5</accession>
<dbReference type="PROSITE" id="PS50219">
    <property type="entry name" value="CNH"/>
    <property type="match status" value="1"/>
</dbReference>
<organism evidence="5 6">
    <name type="scientific">Conidiobolus coronatus (strain ATCC 28846 / CBS 209.66 / NRRL 28638)</name>
    <name type="common">Delacroixia coronata</name>
    <dbReference type="NCBI Taxonomy" id="796925"/>
    <lineage>
        <taxon>Eukaryota</taxon>
        <taxon>Fungi</taxon>
        <taxon>Fungi incertae sedis</taxon>
        <taxon>Zoopagomycota</taxon>
        <taxon>Entomophthoromycotina</taxon>
        <taxon>Entomophthoromycetes</taxon>
        <taxon>Entomophthorales</taxon>
        <taxon>Ancylistaceae</taxon>
        <taxon>Conidiobolus</taxon>
    </lineage>
</organism>
<dbReference type="InterPro" id="IPR000219">
    <property type="entry name" value="DH_dom"/>
</dbReference>
<dbReference type="InterPro" id="IPR035899">
    <property type="entry name" value="DBL_dom_sf"/>
</dbReference>
<dbReference type="Proteomes" id="UP000070444">
    <property type="component" value="Unassembled WGS sequence"/>
</dbReference>
<dbReference type="EMBL" id="KQ964453">
    <property type="protein sequence ID" value="KXN72410.1"/>
    <property type="molecule type" value="Genomic_DNA"/>
</dbReference>
<dbReference type="SUPFAM" id="SSF48065">
    <property type="entry name" value="DBL homology domain (DH-domain)"/>
    <property type="match status" value="1"/>
</dbReference>
<dbReference type="InterPro" id="IPR001849">
    <property type="entry name" value="PH_domain"/>
</dbReference>
<keyword evidence="1" id="KW-0597">Phosphoprotein</keyword>
<dbReference type="GO" id="GO:0005085">
    <property type="term" value="F:guanyl-nucleotide exchange factor activity"/>
    <property type="evidence" value="ECO:0007669"/>
    <property type="project" value="UniProtKB-KW"/>
</dbReference>
<dbReference type="Pfam" id="PF00621">
    <property type="entry name" value="RhoGEF"/>
    <property type="match status" value="1"/>
</dbReference>
<dbReference type="PANTHER" id="PTHR46572">
    <property type="entry name" value="RHO1 GDP-GTP EXCHANGE PROTEIN 1-RELATED"/>
    <property type="match status" value="1"/>
</dbReference>
<dbReference type="InterPro" id="IPR041675">
    <property type="entry name" value="PH_5"/>
</dbReference>
<dbReference type="SMART" id="SM00325">
    <property type="entry name" value="RhoGEF"/>
    <property type="match status" value="1"/>
</dbReference>
<dbReference type="InterPro" id="IPR011993">
    <property type="entry name" value="PH-like_dom_sf"/>
</dbReference>
<protein>
    <recommendedName>
        <fullName evidence="7">CNH-domain-containing protein</fullName>
    </recommendedName>
</protein>
<keyword evidence="6" id="KW-1185">Reference proteome</keyword>
<dbReference type="SMART" id="SM00233">
    <property type="entry name" value="PH"/>
    <property type="match status" value="1"/>
</dbReference>
<dbReference type="InterPro" id="IPR001180">
    <property type="entry name" value="CNH_dom"/>
</dbReference>
<dbReference type="InterPro" id="IPR052233">
    <property type="entry name" value="Rho-type_GEFs"/>
</dbReference>
<evidence type="ECO:0008006" key="7">
    <source>
        <dbReference type="Google" id="ProtNLM"/>
    </source>
</evidence>
<dbReference type="OrthoDB" id="2272012at2759"/>
<evidence type="ECO:0000313" key="6">
    <source>
        <dbReference type="Proteomes" id="UP000070444"/>
    </source>
</evidence>
<evidence type="ECO:0000259" key="3">
    <source>
        <dbReference type="PROSITE" id="PS50010"/>
    </source>
</evidence>
<dbReference type="STRING" id="796925.A0A137PBN5"/>
<dbReference type="Gene3D" id="1.20.900.10">
    <property type="entry name" value="Dbl homology (DH) domain"/>
    <property type="match status" value="1"/>
</dbReference>
<dbReference type="PROSITE" id="PS50010">
    <property type="entry name" value="DH_2"/>
    <property type="match status" value="1"/>
</dbReference>
<sequence length="892" mass="100927">MNGTQILNALETICGIPKHRRDLTLAVSESILPHGYIKHVSDDTFPVFDGEDEWYTVKPPPPNSEWPQGVLTYLTPCYFPTCCSSRPCGSYSCPTQIGNIIPDPQGKLSLTIQTQNDDSINILRRARSHTNPQSPSVASHVTLTPSQHDIRAVATQYNPEQPLLWSQTVPPEILSTVDSTERKRQEAIFETIINEMAYINDLRLIDEIYVNPLRRSGIFNENRIDSVIATLFSNYKQILQQNEAMMEKFLLRQQEAYIVPFIGDLMIPWAKDLTCYSIYASNMLYAHHFFTNEAKFNPKFNQFLNEAAEHPKSRKLPIKHFIERPTGKLARYALLLKEILKRTPEDSMDATWLPQVVEMVKREMDQVDKVTGEVQLKLQLDSITSRLYFKKEDESPYLQLDSEHRKLIKQGPMTRHQGGSGSNSVVVFLFDNALVVAKEKNNTVVEYRGVGPAIPLYLLRLDEDNSIRISSSYTAKTIKHHVESASSITEQGKALNIYFYGKYYGSHHLVAMNPRMRQQWADSIYKTISESPIVSCDVIQPLDLTPPSRPTNKPLHTTTIYVDPSSGANMILTGSDDGLYAFDEEGNSRRVLWTSHKIQQVEVVSKYHLVLVLTGDKYLHAYSTDMLKFNVSGKKDTQATKIGENVSFFKVGTCGNRDLVVSSKFHDLKSFFKAMELVSGTKSGSLSKGISQGKVLWQSKHATGLRLAKKFYVGTQAYSITFLKSKMAIACGPGFEIVDLDALFLNHGIPDPQDPFFLTNVHFASRLEQATPLAIKRINPYEFLLCYKEFGLFVNNEGKCSRPKSPFIEWEGIPYQFCFVSNYLVAVDPNFLEVRNLQTGQLVQVILEPGIRCTHPGSGTHITMLVKPTIHQNMWSVQTIKMSNPLPDLAHF</sequence>
<proteinExistence type="predicted"/>
<reference evidence="5 6" key="1">
    <citation type="journal article" date="2015" name="Genome Biol. Evol.">
        <title>Phylogenomic analyses indicate that early fungi evolved digesting cell walls of algal ancestors of land plants.</title>
        <authorList>
            <person name="Chang Y."/>
            <person name="Wang S."/>
            <person name="Sekimoto S."/>
            <person name="Aerts A.L."/>
            <person name="Choi C."/>
            <person name="Clum A."/>
            <person name="LaButti K.M."/>
            <person name="Lindquist E.A."/>
            <person name="Yee Ngan C."/>
            <person name="Ohm R.A."/>
            <person name="Salamov A.A."/>
            <person name="Grigoriev I.V."/>
            <person name="Spatafora J.W."/>
            <person name="Berbee M.L."/>
        </authorList>
    </citation>
    <scope>NUCLEOTIDE SEQUENCE [LARGE SCALE GENOMIC DNA]</scope>
    <source>
        <strain evidence="5 6">NRRL 28638</strain>
    </source>
</reference>
<evidence type="ECO:0000256" key="1">
    <source>
        <dbReference type="ARBA" id="ARBA00022553"/>
    </source>
</evidence>
<dbReference type="Pfam" id="PF00780">
    <property type="entry name" value="CNH"/>
    <property type="match status" value="1"/>
</dbReference>
<evidence type="ECO:0000256" key="2">
    <source>
        <dbReference type="ARBA" id="ARBA00022658"/>
    </source>
</evidence>
<dbReference type="SMART" id="SM00036">
    <property type="entry name" value="CNH"/>
    <property type="match status" value="1"/>
</dbReference>
<feature type="domain" description="CNH" evidence="4">
    <location>
        <begin position="554"/>
        <end position="861"/>
    </location>
</feature>
<dbReference type="CDD" id="cd00160">
    <property type="entry name" value="RhoGEF"/>
    <property type="match status" value="1"/>
</dbReference>
<evidence type="ECO:0000259" key="4">
    <source>
        <dbReference type="PROSITE" id="PS50219"/>
    </source>
</evidence>
<keyword evidence="2" id="KW-0344">Guanine-nucleotide releasing factor</keyword>
<dbReference type="SUPFAM" id="SSF50729">
    <property type="entry name" value="PH domain-like"/>
    <property type="match status" value="1"/>
</dbReference>
<dbReference type="OMA" id="MIMTIER"/>
<dbReference type="AlphaFoldDB" id="A0A137PBN5"/>
<feature type="domain" description="DH" evidence="3">
    <location>
        <begin position="183"/>
        <end position="370"/>
    </location>
</feature>